<dbReference type="STRING" id="411490.ANACAC_00817"/>
<organism evidence="1 2">
    <name type="scientific">Anaerostipes caccae (strain DSM 14662 / CCUG 47493 / JCM 13470 / NCIMB 13811 / L1-92)</name>
    <dbReference type="NCBI Taxonomy" id="411490"/>
    <lineage>
        <taxon>Bacteria</taxon>
        <taxon>Bacillati</taxon>
        <taxon>Bacillota</taxon>
        <taxon>Clostridia</taxon>
        <taxon>Lachnospirales</taxon>
        <taxon>Lachnospiraceae</taxon>
        <taxon>Anaerostipes</taxon>
    </lineage>
</organism>
<gene>
    <name evidence="1" type="ORF">ANACAC_00817</name>
</gene>
<evidence type="ECO:0000313" key="2">
    <source>
        <dbReference type="Proteomes" id="UP000004935"/>
    </source>
</evidence>
<comment type="caution">
    <text evidence="1">The sequence shown here is derived from an EMBL/GenBank/DDBJ whole genome shotgun (WGS) entry which is preliminary data.</text>
</comment>
<dbReference type="InterPro" id="IPR011664">
    <property type="entry name" value="Abi_system_AbiD/AbiF-like"/>
</dbReference>
<protein>
    <submittedName>
        <fullName evidence="1">Abi-like protein</fullName>
    </submittedName>
</protein>
<dbReference type="eggNOG" id="COG4823">
    <property type="taxonomic scope" value="Bacteria"/>
</dbReference>
<dbReference type="AlphaFoldDB" id="B0MB90"/>
<dbReference type="EMBL" id="ABAX03000005">
    <property type="protein sequence ID" value="EDR98765.1"/>
    <property type="molecule type" value="Genomic_DNA"/>
</dbReference>
<accession>B0MB90</accession>
<reference evidence="1" key="2">
    <citation type="submission" date="2013-11" db="EMBL/GenBank/DDBJ databases">
        <title>Draft genome sequence of Anaerostipes caccae (DSM 14662).</title>
        <authorList>
            <person name="Sudarsanam P."/>
            <person name="Ley R."/>
            <person name="Guruge J."/>
            <person name="Turnbaugh P.J."/>
            <person name="Mahowald M."/>
            <person name="Liep D."/>
            <person name="Gordon J."/>
        </authorList>
    </citation>
    <scope>NUCLEOTIDE SEQUENCE</scope>
    <source>
        <strain evidence="1">DSM 14662</strain>
    </source>
</reference>
<name>B0MB90_ANACD</name>
<proteinExistence type="predicted"/>
<dbReference type="HOGENOM" id="CLU_044962_0_2_9"/>
<dbReference type="Proteomes" id="UP000004935">
    <property type="component" value="Unassembled WGS sequence"/>
</dbReference>
<dbReference type="Pfam" id="PF07751">
    <property type="entry name" value="Abi_2"/>
    <property type="match status" value="1"/>
</dbReference>
<sequence>MYMEKKPQEFTTIEQQIELLKSRNLVFKSEKNAKIILESYGYYEIINGYKDFYVEKTNSTERYRDGITFEQIASLYSLDHSIRNQLIVTLLDLESHLRAATSYVIAESFSSTQSEYLKFSNYQNRSTKYKRFSLGSILDKFNKVAHSSKEPIKYHMDTYGNVPPWVLFKGIYLSDLVNFIRLLKPNEKEKLIHKIYSIPVELIDTHLKNFFTDTLFMCLEYRNLAAHGDRIYNHIPKSIIRVTSDSEKELSELIPNFNHINNSHSLGTLIYALSLFKKQEYVHSLQQVIEKEIKRHCSAYPDDLEYLLDSVGIASMVTITRI</sequence>
<evidence type="ECO:0000313" key="1">
    <source>
        <dbReference type="EMBL" id="EDR98765.1"/>
    </source>
</evidence>
<reference evidence="1" key="1">
    <citation type="submission" date="2007-11" db="EMBL/GenBank/DDBJ databases">
        <authorList>
            <person name="Fulton L."/>
            <person name="Clifton S."/>
            <person name="Fulton B."/>
            <person name="Xu J."/>
            <person name="Minx P."/>
            <person name="Pepin K.H."/>
            <person name="Johnson M."/>
            <person name="Thiruvilangam P."/>
            <person name="Bhonagiri V."/>
            <person name="Nash W.E."/>
            <person name="Mardis E.R."/>
            <person name="Wilson R.K."/>
        </authorList>
    </citation>
    <scope>NUCLEOTIDE SEQUENCE [LARGE SCALE GENOMIC DNA]</scope>
    <source>
        <strain evidence="1">DSM 14662</strain>
    </source>
</reference>
<keyword evidence="2" id="KW-1185">Reference proteome</keyword>